<accession>A0A1V9EMV4</accession>
<dbReference type="OrthoDB" id="787163at2"/>
<sequence>MNVLNHTPDTALLLAKLADIIGQNHEPVDRYLQQHGEHEIFNPLRETGETVAQPMVSYFPSTFWEMLGIRHIISNIHRSKTASQGQWTITTDADPYKWGHMRKDTSIEELTKYLGDCCVIQFADYVSVKDAAGFWDGLFADVIKKGVDKRTIEYVFQLGDVTGHTVFEVDEVLDIIGQYNKHGRVSLVQDEQESDKLWDLLCGINYEPSAKEKYMLQFSTMRIDSLLILYNNGVMLFSKEGHSDFPGGPVNNNQTSPHNREFFLAGYRLGLLLHLTIPHAIVLGLAVSGACRANASIPTSRSLLTYINDWASTISNI</sequence>
<dbReference type="EMBL" id="LVXG01000023">
    <property type="protein sequence ID" value="OQP47469.1"/>
    <property type="molecule type" value="Genomic_DNA"/>
</dbReference>
<name>A0A1V9EMV4_9BACT</name>
<gene>
    <name evidence="1" type="ORF">A4H97_08230</name>
</gene>
<organism evidence="1 2">
    <name type="scientific">Niastella yeongjuensis</name>
    <dbReference type="NCBI Taxonomy" id="354355"/>
    <lineage>
        <taxon>Bacteria</taxon>
        <taxon>Pseudomonadati</taxon>
        <taxon>Bacteroidota</taxon>
        <taxon>Chitinophagia</taxon>
        <taxon>Chitinophagales</taxon>
        <taxon>Chitinophagaceae</taxon>
        <taxon>Niastella</taxon>
    </lineage>
</organism>
<comment type="caution">
    <text evidence="1">The sequence shown here is derived from an EMBL/GenBank/DDBJ whole genome shotgun (WGS) entry which is preliminary data.</text>
</comment>
<evidence type="ECO:0000313" key="2">
    <source>
        <dbReference type="Proteomes" id="UP000192610"/>
    </source>
</evidence>
<dbReference type="Proteomes" id="UP000192610">
    <property type="component" value="Unassembled WGS sequence"/>
</dbReference>
<dbReference type="RefSeq" id="WP_081201710.1">
    <property type="nucleotide sequence ID" value="NZ_FOCZ01000002.1"/>
</dbReference>
<dbReference type="AlphaFoldDB" id="A0A1V9EMV4"/>
<reference evidence="2" key="1">
    <citation type="submission" date="2016-04" db="EMBL/GenBank/DDBJ databases">
        <authorList>
            <person name="Chen L."/>
            <person name="Zhuang W."/>
            <person name="Wang G."/>
        </authorList>
    </citation>
    <scope>NUCLEOTIDE SEQUENCE [LARGE SCALE GENOMIC DNA]</scope>
    <source>
        <strain evidence="2">17621</strain>
    </source>
</reference>
<protein>
    <submittedName>
        <fullName evidence="1">Uncharacterized protein</fullName>
    </submittedName>
</protein>
<evidence type="ECO:0000313" key="1">
    <source>
        <dbReference type="EMBL" id="OQP47469.1"/>
    </source>
</evidence>
<keyword evidence="2" id="KW-1185">Reference proteome</keyword>
<proteinExistence type="predicted"/>
<dbReference type="STRING" id="354355.SAMN05660816_01673"/>